<organism evidence="7 8">
    <name type="scientific">Rhodococcus koreensis</name>
    <dbReference type="NCBI Taxonomy" id="99653"/>
    <lineage>
        <taxon>Bacteria</taxon>
        <taxon>Bacillati</taxon>
        <taxon>Actinomycetota</taxon>
        <taxon>Actinomycetes</taxon>
        <taxon>Mycobacteriales</taxon>
        <taxon>Nocardiaceae</taxon>
        <taxon>Rhodococcus</taxon>
    </lineage>
</organism>
<evidence type="ECO:0000313" key="7">
    <source>
        <dbReference type="EMBL" id="SEC99180.1"/>
    </source>
</evidence>
<dbReference type="Gene3D" id="3.40.50.720">
    <property type="entry name" value="NAD(P)-binding Rossmann-like Domain"/>
    <property type="match status" value="1"/>
</dbReference>
<keyword evidence="8" id="KW-1185">Reference proteome</keyword>
<dbReference type="Proteomes" id="UP000183561">
    <property type="component" value="Unassembled WGS sequence"/>
</dbReference>
<dbReference type="RefSeq" id="WP_072951366.1">
    <property type="nucleotide sequence ID" value="NZ_FNSV01000005.1"/>
</dbReference>
<gene>
    <name evidence="7" type="ORF">SAMN04490239_6301</name>
</gene>
<dbReference type="OrthoDB" id="8991930at2"/>
<dbReference type="InterPro" id="IPR020904">
    <property type="entry name" value="Sc_DH/Rdtase_CS"/>
</dbReference>
<evidence type="ECO:0000313" key="8">
    <source>
        <dbReference type="Proteomes" id="UP000183561"/>
    </source>
</evidence>
<evidence type="ECO:0000256" key="4">
    <source>
        <dbReference type="ARBA" id="ARBA00023002"/>
    </source>
</evidence>
<reference evidence="8" key="1">
    <citation type="submission" date="2016-10" db="EMBL/GenBank/DDBJ databases">
        <authorList>
            <person name="Varghese N."/>
            <person name="Submissions S."/>
        </authorList>
    </citation>
    <scope>NUCLEOTIDE SEQUENCE [LARGE SCALE GENOMIC DNA]</scope>
    <source>
        <strain evidence="8">DSM 44498</strain>
    </source>
</reference>
<dbReference type="InterPro" id="IPR002347">
    <property type="entry name" value="SDR_fam"/>
</dbReference>
<dbReference type="AlphaFoldDB" id="A0A1H4X1Q4"/>
<dbReference type="InterPro" id="IPR036291">
    <property type="entry name" value="NAD(P)-bd_dom_sf"/>
</dbReference>
<proteinExistence type="inferred from homology"/>
<keyword evidence="3" id="KW-0964">Secreted</keyword>
<dbReference type="PANTHER" id="PTHR42879">
    <property type="entry name" value="3-OXOACYL-(ACYL-CARRIER-PROTEIN) REDUCTASE"/>
    <property type="match status" value="1"/>
</dbReference>
<dbReference type="PRINTS" id="PR00081">
    <property type="entry name" value="GDHRDH"/>
</dbReference>
<dbReference type="FunFam" id="3.40.50.720:FF:000084">
    <property type="entry name" value="Short-chain dehydrogenase reductase"/>
    <property type="match status" value="1"/>
</dbReference>
<evidence type="ECO:0000256" key="6">
    <source>
        <dbReference type="ARBA" id="ARBA00047400"/>
    </source>
</evidence>
<dbReference type="PANTHER" id="PTHR42879:SF2">
    <property type="entry name" value="3-OXOACYL-[ACYL-CARRIER-PROTEIN] REDUCTASE FABG"/>
    <property type="match status" value="1"/>
</dbReference>
<evidence type="ECO:0000256" key="3">
    <source>
        <dbReference type="ARBA" id="ARBA00022512"/>
    </source>
</evidence>
<dbReference type="CDD" id="cd05233">
    <property type="entry name" value="SDR_c"/>
    <property type="match status" value="1"/>
</dbReference>
<dbReference type="Pfam" id="PF13561">
    <property type="entry name" value="adh_short_C2"/>
    <property type="match status" value="1"/>
</dbReference>
<comment type="subcellular location">
    <subcellularLocation>
        <location evidence="1">Secreted</location>
        <location evidence="1">Cell wall</location>
    </subcellularLocation>
</comment>
<dbReference type="InterPro" id="IPR050259">
    <property type="entry name" value="SDR"/>
</dbReference>
<evidence type="ECO:0000256" key="5">
    <source>
        <dbReference type="ARBA" id="ARBA00040781"/>
    </source>
</evidence>
<evidence type="ECO:0000256" key="1">
    <source>
        <dbReference type="ARBA" id="ARBA00004191"/>
    </source>
</evidence>
<dbReference type="EMBL" id="FNSV01000005">
    <property type="protein sequence ID" value="SEC99180.1"/>
    <property type="molecule type" value="Genomic_DNA"/>
</dbReference>
<keyword evidence="4" id="KW-0560">Oxidoreductase</keyword>
<dbReference type="GO" id="GO:0004316">
    <property type="term" value="F:3-oxoacyl-[acyl-carrier-protein] reductase (NADPH) activity"/>
    <property type="evidence" value="ECO:0007669"/>
    <property type="project" value="UniProtKB-EC"/>
</dbReference>
<comment type="similarity">
    <text evidence="2">Belongs to the short-chain dehydrogenases/reductases (SDR) family.</text>
</comment>
<accession>A0A1H4X1Q4</accession>
<comment type="catalytic activity">
    <reaction evidence="6">
        <text>a (3R)-hydroxyacyl-[ACP] + NADP(+) = a 3-oxoacyl-[ACP] + NADPH + H(+)</text>
        <dbReference type="Rhea" id="RHEA:17397"/>
        <dbReference type="Rhea" id="RHEA-COMP:9916"/>
        <dbReference type="Rhea" id="RHEA-COMP:9945"/>
        <dbReference type="ChEBI" id="CHEBI:15378"/>
        <dbReference type="ChEBI" id="CHEBI:57783"/>
        <dbReference type="ChEBI" id="CHEBI:58349"/>
        <dbReference type="ChEBI" id="CHEBI:78776"/>
        <dbReference type="ChEBI" id="CHEBI:78827"/>
        <dbReference type="EC" id="1.1.1.100"/>
    </reaction>
    <physiologicalReaction direction="right-to-left" evidence="6">
        <dbReference type="Rhea" id="RHEA:17399"/>
    </physiologicalReaction>
</comment>
<name>A0A1H4X1Q4_9NOCA</name>
<dbReference type="SUPFAM" id="SSF51735">
    <property type="entry name" value="NAD(P)-binding Rossmann-fold domains"/>
    <property type="match status" value="1"/>
</dbReference>
<sequence>MSLTGNIAVVTGGAAGIGYAIVEALLEQGASVMIFDLNGIVAAEAAASLSKQYKGRVASCPGSVTSTSDLDAAFDSAEGLFGPVDVLINNAGFSTIAPLMHLTEEDWTRVLSVLTTGPFLGTKILANRAVKHGIPANVVNTSSLNYKAATNGLAHYCTAKAGVSQFTKVAASELGQYGIRVNAVAPGLVRTNLTESAGLTTGLSGQRFLERTPLGRVGEPRDVAKVVAFLVSSDAGWITGQTISVDGGNEIRGLHSYWDTALEQAALDGV</sequence>
<dbReference type="PRINTS" id="PR00080">
    <property type="entry name" value="SDRFAMILY"/>
</dbReference>
<evidence type="ECO:0000256" key="2">
    <source>
        <dbReference type="ARBA" id="ARBA00006484"/>
    </source>
</evidence>
<dbReference type="GO" id="GO:0032787">
    <property type="term" value="P:monocarboxylic acid metabolic process"/>
    <property type="evidence" value="ECO:0007669"/>
    <property type="project" value="UniProtKB-ARBA"/>
</dbReference>
<dbReference type="PROSITE" id="PS00061">
    <property type="entry name" value="ADH_SHORT"/>
    <property type="match status" value="1"/>
</dbReference>
<protein>
    <recommendedName>
        <fullName evidence="5">3-oxoacyl-[acyl-carrier-protein] reductase MabA</fullName>
    </recommendedName>
</protein>
<keyword evidence="3" id="KW-0134">Cell wall</keyword>